<proteinExistence type="predicted"/>
<gene>
    <name evidence="1" type="ORF">DPMN_129154</name>
</gene>
<reference evidence="1" key="2">
    <citation type="submission" date="2020-11" db="EMBL/GenBank/DDBJ databases">
        <authorList>
            <person name="McCartney M.A."/>
            <person name="Auch B."/>
            <person name="Kono T."/>
            <person name="Mallez S."/>
            <person name="Becker A."/>
            <person name="Gohl D.M."/>
            <person name="Silverstein K.A.T."/>
            <person name="Koren S."/>
            <person name="Bechman K.B."/>
            <person name="Herman A."/>
            <person name="Abrahante J.E."/>
            <person name="Garbe J."/>
        </authorList>
    </citation>
    <scope>NUCLEOTIDE SEQUENCE</scope>
    <source>
        <strain evidence="1">Duluth1</strain>
        <tissue evidence="1">Whole animal</tissue>
    </source>
</reference>
<dbReference type="Proteomes" id="UP000828390">
    <property type="component" value="Unassembled WGS sequence"/>
</dbReference>
<organism evidence="1 2">
    <name type="scientific">Dreissena polymorpha</name>
    <name type="common">Zebra mussel</name>
    <name type="synonym">Mytilus polymorpha</name>
    <dbReference type="NCBI Taxonomy" id="45954"/>
    <lineage>
        <taxon>Eukaryota</taxon>
        <taxon>Metazoa</taxon>
        <taxon>Spiralia</taxon>
        <taxon>Lophotrochozoa</taxon>
        <taxon>Mollusca</taxon>
        <taxon>Bivalvia</taxon>
        <taxon>Autobranchia</taxon>
        <taxon>Heteroconchia</taxon>
        <taxon>Euheterodonta</taxon>
        <taxon>Imparidentia</taxon>
        <taxon>Neoheterodontei</taxon>
        <taxon>Myida</taxon>
        <taxon>Dreissenoidea</taxon>
        <taxon>Dreissenidae</taxon>
        <taxon>Dreissena</taxon>
    </lineage>
</organism>
<accession>A0A9D4JY09</accession>
<sequence length="90" mass="9725">MGSPVLRAAPTSVNAWRATAMVTLMIVIPTLDNALTADTTRRVPTASCARMVTMVMPELGPLMIASLALVHLQRHPISSAVRVTWTLTDR</sequence>
<evidence type="ECO:0000313" key="1">
    <source>
        <dbReference type="EMBL" id="KAH3827224.1"/>
    </source>
</evidence>
<keyword evidence="2" id="KW-1185">Reference proteome</keyword>
<reference evidence="1" key="1">
    <citation type="journal article" date="2019" name="bioRxiv">
        <title>The Genome of the Zebra Mussel, Dreissena polymorpha: A Resource for Invasive Species Research.</title>
        <authorList>
            <person name="McCartney M.A."/>
            <person name="Auch B."/>
            <person name="Kono T."/>
            <person name="Mallez S."/>
            <person name="Zhang Y."/>
            <person name="Obille A."/>
            <person name="Becker A."/>
            <person name="Abrahante J.E."/>
            <person name="Garbe J."/>
            <person name="Badalamenti J.P."/>
            <person name="Herman A."/>
            <person name="Mangelson H."/>
            <person name="Liachko I."/>
            <person name="Sullivan S."/>
            <person name="Sone E.D."/>
            <person name="Koren S."/>
            <person name="Silverstein K.A.T."/>
            <person name="Beckman K.B."/>
            <person name="Gohl D.M."/>
        </authorList>
    </citation>
    <scope>NUCLEOTIDE SEQUENCE</scope>
    <source>
        <strain evidence="1">Duluth1</strain>
        <tissue evidence="1">Whole animal</tissue>
    </source>
</reference>
<name>A0A9D4JY09_DREPO</name>
<dbReference type="AlphaFoldDB" id="A0A9D4JY09"/>
<comment type="caution">
    <text evidence="1">The sequence shown here is derived from an EMBL/GenBank/DDBJ whole genome shotgun (WGS) entry which is preliminary data.</text>
</comment>
<dbReference type="EMBL" id="JAIWYP010000005">
    <property type="protein sequence ID" value="KAH3827224.1"/>
    <property type="molecule type" value="Genomic_DNA"/>
</dbReference>
<protein>
    <submittedName>
        <fullName evidence="1">Uncharacterized protein</fullName>
    </submittedName>
</protein>
<evidence type="ECO:0000313" key="2">
    <source>
        <dbReference type="Proteomes" id="UP000828390"/>
    </source>
</evidence>